<dbReference type="AlphaFoldDB" id="A0AAE6KTR1"/>
<protein>
    <submittedName>
        <fullName evidence="3">Uncharacterized protein</fullName>
    </submittedName>
</protein>
<gene>
    <name evidence="3" type="ORF">BHS09_22690</name>
</gene>
<dbReference type="RefSeq" id="WP_140793313.1">
    <property type="nucleotide sequence ID" value="NZ_CP017170.1"/>
</dbReference>
<evidence type="ECO:0000256" key="1">
    <source>
        <dbReference type="SAM" id="MobiDB-lite"/>
    </source>
</evidence>
<keyword evidence="2" id="KW-0812">Transmembrane</keyword>
<dbReference type="Proteomes" id="UP000320179">
    <property type="component" value="Chromosome"/>
</dbReference>
<dbReference type="EMBL" id="CP017174">
    <property type="protein sequence ID" value="QDE69564.1"/>
    <property type="molecule type" value="Genomic_DNA"/>
</dbReference>
<feature type="transmembrane region" description="Helical" evidence="2">
    <location>
        <begin position="70"/>
        <end position="89"/>
    </location>
</feature>
<proteinExistence type="predicted"/>
<organism evidence="3 4">
    <name type="scientific">Myxococcus xanthus</name>
    <dbReference type="NCBI Taxonomy" id="34"/>
    <lineage>
        <taxon>Bacteria</taxon>
        <taxon>Pseudomonadati</taxon>
        <taxon>Myxococcota</taxon>
        <taxon>Myxococcia</taxon>
        <taxon>Myxococcales</taxon>
        <taxon>Cystobacterineae</taxon>
        <taxon>Myxococcaceae</taxon>
        <taxon>Myxococcus</taxon>
    </lineage>
</organism>
<accession>A0AAE6KTR1</accession>
<feature type="transmembrane region" description="Helical" evidence="2">
    <location>
        <begin position="7"/>
        <end position="29"/>
    </location>
</feature>
<feature type="transmembrane region" description="Helical" evidence="2">
    <location>
        <begin position="41"/>
        <end position="63"/>
    </location>
</feature>
<evidence type="ECO:0000313" key="4">
    <source>
        <dbReference type="Proteomes" id="UP000320179"/>
    </source>
</evidence>
<sequence length="160" mass="17602">MKTWVKWLWGISLDVVVLGVGAVASFVAFAAWSEGTLTQYWTFRVGFMAAPAMVIALISAGALRDAAWHCWLRFGLFETVSVLLVWAVPGSPYVAGTRVSETNVLFSLAVLLDVAVYGLGLFLMNRFMRRRSRGPSVERRVQTKRLPSTGRWPTPGGAGH</sequence>
<feature type="region of interest" description="Disordered" evidence="1">
    <location>
        <begin position="134"/>
        <end position="160"/>
    </location>
</feature>
<name>A0AAE6KTR1_MYXXA</name>
<reference evidence="3 4" key="1">
    <citation type="journal article" date="2019" name="Science">
        <title>Social genes are selection hotspots in kin groups of a soil microbe.</title>
        <authorList>
            <person name="Wielgoss S."/>
            <person name="Wolfensberger R."/>
            <person name="Sun L."/>
            <person name="Fiegna F."/>
            <person name="Velicer G.J."/>
        </authorList>
    </citation>
    <scope>NUCLEOTIDE SEQUENCE [LARGE SCALE GENOMIC DNA]</scope>
    <source>
        <strain evidence="3 4">MC3.5.9c15</strain>
    </source>
</reference>
<feature type="transmembrane region" description="Helical" evidence="2">
    <location>
        <begin position="104"/>
        <end position="124"/>
    </location>
</feature>
<evidence type="ECO:0000313" key="3">
    <source>
        <dbReference type="EMBL" id="QDE69564.1"/>
    </source>
</evidence>
<keyword evidence="2" id="KW-1133">Transmembrane helix</keyword>
<keyword evidence="2" id="KW-0472">Membrane</keyword>
<evidence type="ECO:0000256" key="2">
    <source>
        <dbReference type="SAM" id="Phobius"/>
    </source>
</evidence>